<dbReference type="PANTHER" id="PTHR46298">
    <property type="entry name" value="ANDROGLOBIN"/>
    <property type="match status" value="1"/>
</dbReference>
<dbReference type="PANTHER" id="PTHR46298:SF1">
    <property type="entry name" value="ANDROGLOBIN"/>
    <property type="match status" value="1"/>
</dbReference>
<evidence type="ECO:0000313" key="2">
    <source>
        <dbReference type="EMBL" id="CCD20444.1"/>
    </source>
</evidence>
<keyword evidence="3" id="KW-1185">Reference proteome</keyword>
<feature type="non-terminal residue" evidence="2">
    <location>
        <position position="1"/>
    </location>
</feature>
<evidence type="ECO:0000256" key="1">
    <source>
        <dbReference type="SAM" id="MobiDB-lite"/>
    </source>
</evidence>
<organism evidence="2 3">
    <name type="scientific">Trypanosoma vivax (strain Y486)</name>
    <dbReference type="NCBI Taxonomy" id="1055687"/>
    <lineage>
        <taxon>Eukaryota</taxon>
        <taxon>Discoba</taxon>
        <taxon>Euglenozoa</taxon>
        <taxon>Kinetoplastea</taxon>
        <taxon>Metakinetoplastina</taxon>
        <taxon>Trypanosomatida</taxon>
        <taxon>Trypanosomatidae</taxon>
        <taxon>Trypanosoma</taxon>
        <taxon>Duttonella</taxon>
    </lineage>
</organism>
<feature type="region of interest" description="Disordered" evidence="1">
    <location>
        <begin position="69"/>
        <end position="89"/>
    </location>
</feature>
<feature type="region of interest" description="Disordered" evidence="1">
    <location>
        <begin position="278"/>
        <end position="320"/>
    </location>
</feature>
<evidence type="ECO:0000313" key="3">
    <source>
        <dbReference type="Proteomes" id="UP000009027"/>
    </source>
</evidence>
<gene>
    <name evidence="2" type="ORF">TvY486_0002830</name>
</gene>
<sequence>NDIIPYCHVLLIDLDTSEIRRGAVGHLVQQQLEPNHKGYLLIAYSLIDATSAATISNVCTTSPVDASIQREDSEIKAPSNAEKDPGHSVDTPAPLFGKGLWKLVLLSDRALDSYKLVPKDVSMFSDRGQLRRGSLGLLFSYTCMIVDRTDITILVDVESCDPMPFFLRIVRVGVDAPPVFTSEVCTSHIFVPHASVEMAEKTKYTSYSIEAWLDAGCLERWEQKRRAAQEAKYTVLRDEAERRASARRQQELEDNSSDPVAFKERLIQQDTTQIELVESTPRDTSSAFPRKSRYNAEKRKTQTAILPNERSSQKNSLGVASQNSSTLLIDSTDDALMVTYDVRLSFSSKTDVKAGAPLKDLLAHMRASWVPPIEHPTESLNTPPARSPGFRVKQKEAGPSHEELMKADQGRLSRQRFLDNPRNTLFPYLMQVNEPVVPAKDAPRSAAMKDVSTASATTTASLMAVVTDVREEANFDHASVMSECDYCSPETPLCPLGNQSSANIPSFGSLLAARQFLNRSLSEQTGLRHTNVSLSTSVSPVQMEEDTDVMELRAPMHDLGSQLTEEVRRGQEGRMALRDSIKGLVNSYWSARKPSSALISLLGLREEDGGKRLKPRAKSAGVL</sequence>
<feature type="compositionally biased region" description="Basic and acidic residues" evidence="1">
    <location>
        <begin position="69"/>
        <end position="87"/>
    </location>
</feature>
<dbReference type="AlphaFoldDB" id="F9WSA5"/>
<reference evidence="2 3" key="1">
    <citation type="journal article" date="2012" name="Proc. Natl. Acad. Sci. U.S.A.">
        <title>Antigenic diversity is generated by distinct evolutionary mechanisms in African trypanosome species.</title>
        <authorList>
            <person name="Jackson A.P."/>
            <person name="Berry A."/>
            <person name="Aslett M."/>
            <person name="Allison H.C."/>
            <person name="Burton P."/>
            <person name="Vavrova-Anderson J."/>
            <person name="Brown R."/>
            <person name="Browne H."/>
            <person name="Corton N."/>
            <person name="Hauser H."/>
            <person name="Gamble J."/>
            <person name="Gilderthorp R."/>
            <person name="Marcello L."/>
            <person name="McQuillan J."/>
            <person name="Otto T.D."/>
            <person name="Quail M.A."/>
            <person name="Sanders M.J."/>
            <person name="van Tonder A."/>
            <person name="Ginger M.L."/>
            <person name="Field M.C."/>
            <person name="Barry J.D."/>
            <person name="Hertz-Fowler C."/>
            <person name="Berriman M."/>
        </authorList>
    </citation>
    <scope>NUCLEOTIDE SEQUENCE</scope>
    <source>
        <strain evidence="2 3">Y486</strain>
    </source>
</reference>
<accession>F9WSA5</accession>
<dbReference type="VEuPathDB" id="TriTrypDB:TvY486_0002830"/>
<feature type="compositionally biased region" description="Polar residues" evidence="1">
    <location>
        <begin position="302"/>
        <end position="320"/>
    </location>
</feature>
<dbReference type="EMBL" id="CAEX01005581">
    <property type="protein sequence ID" value="CCD20444.1"/>
    <property type="molecule type" value="Genomic_DNA"/>
</dbReference>
<protein>
    <submittedName>
        <fullName evidence="2">Calpain-like cysteine peptidase, putative</fullName>
    </submittedName>
</protein>
<dbReference type="Proteomes" id="UP000009027">
    <property type="component" value="Unassembled WGS sequence"/>
</dbReference>
<feature type="region of interest" description="Disordered" evidence="1">
    <location>
        <begin position="373"/>
        <end position="392"/>
    </location>
</feature>
<proteinExistence type="predicted"/>
<dbReference type="InterPro" id="IPR053033">
    <property type="entry name" value="Androglobin-like"/>
</dbReference>
<name>F9WSA5_TRYVY</name>